<comment type="caution">
    <text evidence="1">The sequence shown here is derived from an EMBL/GenBank/DDBJ whole genome shotgun (WGS) entry which is preliminary data.</text>
</comment>
<dbReference type="AlphaFoldDB" id="A0A420IJC1"/>
<reference evidence="1 2" key="1">
    <citation type="journal article" date="2018" name="BMC Genomics">
        <title>Comparative genome analyses reveal sequence features reflecting distinct modes of host-adaptation between dicot and monocot powdery mildew.</title>
        <authorList>
            <person name="Wu Y."/>
            <person name="Ma X."/>
            <person name="Pan Z."/>
            <person name="Kale S.D."/>
            <person name="Song Y."/>
            <person name="King H."/>
            <person name="Zhang Q."/>
            <person name="Presley C."/>
            <person name="Deng X."/>
            <person name="Wei C.I."/>
            <person name="Xiao S."/>
        </authorList>
    </citation>
    <scope>NUCLEOTIDE SEQUENCE [LARGE SCALE GENOMIC DNA]</scope>
    <source>
        <strain evidence="1">UMSG1</strain>
    </source>
</reference>
<accession>A0A420IJC1</accession>
<dbReference type="EMBL" id="MCBS01023859">
    <property type="protein sequence ID" value="RKF74638.1"/>
    <property type="molecule type" value="Genomic_DNA"/>
</dbReference>
<gene>
    <name evidence="1" type="ORF">GcM1_238056</name>
</gene>
<organism evidence="1 2">
    <name type="scientific">Golovinomyces cichoracearum</name>
    <dbReference type="NCBI Taxonomy" id="62708"/>
    <lineage>
        <taxon>Eukaryota</taxon>
        <taxon>Fungi</taxon>
        <taxon>Dikarya</taxon>
        <taxon>Ascomycota</taxon>
        <taxon>Pezizomycotina</taxon>
        <taxon>Leotiomycetes</taxon>
        <taxon>Erysiphales</taxon>
        <taxon>Erysiphaceae</taxon>
        <taxon>Golovinomyces</taxon>
    </lineage>
</organism>
<dbReference type="Proteomes" id="UP000285326">
    <property type="component" value="Unassembled WGS sequence"/>
</dbReference>
<proteinExistence type="predicted"/>
<evidence type="ECO:0000313" key="1">
    <source>
        <dbReference type="EMBL" id="RKF74638.1"/>
    </source>
</evidence>
<name>A0A420IJC1_9PEZI</name>
<sequence length="66" mass="7156">MTSKLAGSTIASQSCTGKIGNPIPLVSFRDHNIFTSNMRALGFRLTRSSSIHLQLHLVLITSSSRV</sequence>
<evidence type="ECO:0000313" key="2">
    <source>
        <dbReference type="Proteomes" id="UP000285326"/>
    </source>
</evidence>
<dbReference type="PROSITE" id="PS51257">
    <property type="entry name" value="PROKAR_LIPOPROTEIN"/>
    <property type="match status" value="1"/>
</dbReference>
<protein>
    <submittedName>
        <fullName evidence="1">Uncharacterized protein</fullName>
    </submittedName>
</protein>